<evidence type="ECO:0008006" key="4">
    <source>
        <dbReference type="Google" id="ProtNLM"/>
    </source>
</evidence>
<keyword evidence="1" id="KW-0732">Signal</keyword>
<protein>
    <recommendedName>
        <fullName evidence="4">Encoded protein</fullName>
    </recommendedName>
</protein>
<name>A0ABQ7G2K4_DUNSA</name>
<sequence>MKSDPAFKMCASNRKSEVKRLWNAVFLSLLILSSPLPPCCSSWPLSGSLENRVAKYIIFFIKKTFFEIVC</sequence>
<accession>A0ABQ7G2K4</accession>
<proteinExistence type="predicted"/>
<keyword evidence="3" id="KW-1185">Reference proteome</keyword>
<evidence type="ECO:0000313" key="3">
    <source>
        <dbReference type="Proteomes" id="UP000815325"/>
    </source>
</evidence>
<reference evidence="2" key="1">
    <citation type="submission" date="2017-08" db="EMBL/GenBank/DDBJ databases">
        <authorList>
            <person name="Polle J.E."/>
            <person name="Barry K."/>
            <person name="Cushman J."/>
            <person name="Schmutz J."/>
            <person name="Tran D."/>
            <person name="Hathwaick L.T."/>
            <person name="Yim W.C."/>
            <person name="Jenkins J."/>
            <person name="Mckie-Krisberg Z.M."/>
            <person name="Prochnik S."/>
            <person name="Lindquist E."/>
            <person name="Dockter R.B."/>
            <person name="Adam C."/>
            <person name="Molina H."/>
            <person name="Bunkerborg J."/>
            <person name="Jin E."/>
            <person name="Buchheim M."/>
            <person name="Magnuson J."/>
        </authorList>
    </citation>
    <scope>NUCLEOTIDE SEQUENCE</scope>
    <source>
        <strain evidence="2">CCAP 19/18</strain>
    </source>
</reference>
<feature type="signal peptide" evidence="1">
    <location>
        <begin position="1"/>
        <end position="41"/>
    </location>
</feature>
<comment type="caution">
    <text evidence="2">The sequence shown here is derived from an EMBL/GenBank/DDBJ whole genome shotgun (WGS) entry which is preliminary data.</text>
</comment>
<dbReference type="Proteomes" id="UP000815325">
    <property type="component" value="Unassembled WGS sequence"/>
</dbReference>
<dbReference type="EMBL" id="MU070242">
    <property type="protein sequence ID" value="KAF5828824.1"/>
    <property type="molecule type" value="Genomic_DNA"/>
</dbReference>
<evidence type="ECO:0000313" key="2">
    <source>
        <dbReference type="EMBL" id="KAF5828824.1"/>
    </source>
</evidence>
<organism evidence="2 3">
    <name type="scientific">Dunaliella salina</name>
    <name type="common">Green alga</name>
    <name type="synonym">Protococcus salinus</name>
    <dbReference type="NCBI Taxonomy" id="3046"/>
    <lineage>
        <taxon>Eukaryota</taxon>
        <taxon>Viridiplantae</taxon>
        <taxon>Chlorophyta</taxon>
        <taxon>core chlorophytes</taxon>
        <taxon>Chlorophyceae</taxon>
        <taxon>CS clade</taxon>
        <taxon>Chlamydomonadales</taxon>
        <taxon>Dunaliellaceae</taxon>
        <taxon>Dunaliella</taxon>
    </lineage>
</organism>
<feature type="chain" id="PRO_5046225995" description="Encoded protein" evidence="1">
    <location>
        <begin position="42"/>
        <end position="70"/>
    </location>
</feature>
<evidence type="ECO:0000256" key="1">
    <source>
        <dbReference type="SAM" id="SignalP"/>
    </source>
</evidence>
<gene>
    <name evidence="2" type="ORF">DUNSADRAFT_17005</name>
</gene>